<dbReference type="Proteomes" id="UP001600943">
    <property type="component" value="Unassembled WGS sequence"/>
</dbReference>
<dbReference type="EMBL" id="BAABYW010000001">
    <property type="protein sequence ID" value="GAA6410571.1"/>
    <property type="molecule type" value="Genomic_DNA"/>
</dbReference>
<evidence type="ECO:0000313" key="2">
    <source>
        <dbReference type="Proteomes" id="UP001600943"/>
    </source>
</evidence>
<proteinExistence type="predicted"/>
<evidence type="ECO:0000313" key="1">
    <source>
        <dbReference type="EMBL" id="GAA6410571.1"/>
    </source>
</evidence>
<name>A0ABQ0BGJ7_9FIRM</name>
<protein>
    <submittedName>
        <fullName evidence="1">Uncharacterized protein</fullName>
    </submittedName>
</protein>
<reference evidence="1 2" key="1">
    <citation type="submission" date="2024-04" db="EMBL/GenBank/DDBJ databases">
        <title>Defined microbial consortia suppress multidrug-resistant proinflammatory Enterobacteriaceae via ecological control.</title>
        <authorList>
            <person name="Furuichi M."/>
            <person name="Kawaguchi T."/>
            <person name="Pust M."/>
            <person name="Yasuma K."/>
            <person name="Plichta D."/>
            <person name="Hasegawa N."/>
            <person name="Ohya T."/>
            <person name="Bhattarai S."/>
            <person name="Sasajima S."/>
            <person name="Aoto Y."/>
            <person name="Tuganbaev T."/>
            <person name="Yaginuma M."/>
            <person name="Ueda M."/>
            <person name="Okahashi N."/>
            <person name="Amafuji K."/>
            <person name="Kiridooshi Y."/>
            <person name="Sugita K."/>
            <person name="Strazar M."/>
            <person name="Skelly A."/>
            <person name="Suda W."/>
            <person name="Hattori M."/>
            <person name="Nakamoto N."/>
            <person name="Caballero S."/>
            <person name="Norman J."/>
            <person name="Olle B."/>
            <person name="Tanoue T."/>
            <person name="Arita M."/>
            <person name="Bucci V."/>
            <person name="Atarashi K."/>
            <person name="Xavier R."/>
            <person name="Honda K."/>
        </authorList>
    </citation>
    <scope>NUCLEOTIDE SEQUENCE [LARGE SCALE GENOMIC DNA]</scope>
    <source>
        <strain evidence="2">k04-0078-D8-1</strain>
    </source>
</reference>
<dbReference type="RefSeq" id="WP_171285540.1">
    <property type="nucleotide sequence ID" value="NZ_BAABYW010000001.1"/>
</dbReference>
<sequence length="55" mass="6414">MTIDTAVRGAVEKHDFQHISDLSRKEFVEMMTEILENAYKSNDFKTAVWDILPNK</sequence>
<organism evidence="1 2">
    <name type="scientific">Blautia hominis</name>
    <dbReference type="NCBI Taxonomy" id="2025493"/>
    <lineage>
        <taxon>Bacteria</taxon>
        <taxon>Bacillati</taxon>
        <taxon>Bacillota</taxon>
        <taxon>Clostridia</taxon>
        <taxon>Lachnospirales</taxon>
        <taxon>Lachnospiraceae</taxon>
        <taxon>Blautia</taxon>
    </lineage>
</organism>
<comment type="caution">
    <text evidence="1">The sequence shown here is derived from an EMBL/GenBank/DDBJ whole genome shotgun (WGS) entry which is preliminary data.</text>
</comment>
<keyword evidence="2" id="KW-1185">Reference proteome</keyword>
<gene>
    <name evidence="1" type="ORF">K040078D81_46880</name>
</gene>
<accession>A0ABQ0BGJ7</accession>